<organism evidence="1">
    <name type="scientific">bioreactor metagenome</name>
    <dbReference type="NCBI Taxonomy" id="1076179"/>
    <lineage>
        <taxon>unclassified sequences</taxon>
        <taxon>metagenomes</taxon>
        <taxon>ecological metagenomes</taxon>
    </lineage>
</organism>
<name>A0A645GS59_9ZZZZ</name>
<dbReference type="AlphaFoldDB" id="A0A645GS59"/>
<protein>
    <submittedName>
        <fullName evidence="1">Uncharacterized protein</fullName>
    </submittedName>
</protein>
<gene>
    <name evidence="1" type="ORF">SDC9_176561</name>
</gene>
<dbReference type="EMBL" id="VSSQ01079645">
    <property type="protein sequence ID" value="MPN29110.1"/>
    <property type="molecule type" value="Genomic_DNA"/>
</dbReference>
<proteinExistence type="predicted"/>
<reference evidence="1" key="1">
    <citation type="submission" date="2019-08" db="EMBL/GenBank/DDBJ databases">
        <authorList>
            <person name="Kucharzyk K."/>
            <person name="Murdoch R.W."/>
            <person name="Higgins S."/>
            <person name="Loffler F."/>
        </authorList>
    </citation>
    <scope>NUCLEOTIDE SEQUENCE</scope>
</reference>
<sequence length="112" mass="12642">MIVPTSYRVNRPIIKNGSPAVLAAEAFFIHSPFAQLLSKIDHYRIYIQARGNNHGSLSALSVFQKIIRSNTLFIVVFNEIKHFMLDIAHIVQRESNVRRRSIAAGNIAQNVV</sequence>
<accession>A0A645GS59</accession>
<comment type="caution">
    <text evidence="1">The sequence shown here is derived from an EMBL/GenBank/DDBJ whole genome shotgun (WGS) entry which is preliminary data.</text>
</comment>
<evidence type="ECO:0000313" key="1">
    <source>
        <dbReference type="EMBL" id="MPN29110.1"/>
    </source>
</evidence>